<dbReference type="RefSeq" id="WP_090038650.1">
    <property type="nucleotide sequence ID" value="NZ_FOKI01000003.1"/>
</dbReference>
<evidence type="ECO:0000313" key="4">
    <source>
        <dbReference type="Proteomes" id="UP000198619"/>
    </source>
</evidence>
<keyword evidence="1 2" id="KW-0732">Signal</keyword>
<feature type="chain" id="PRO_5011629368" description="SbsC C-terminal domain-containing protein" evidence="2">
    <location>
        <begin position="31"/>
        <end position="891"/>
    </location>
</feature>
<evidence type="ECO:0008006" key="5">
    <source>
        <dbReference type="Google" id="ProtNLM"/>
    </source>
</evidence>
<dbReference type="EMBL" id="FOKI01000003">
    <property type="protein sequence ID" value="SFA81057.1"/>
    <property type="molecule type" value="Genomic_DNA"/>
</dbReference>
<evidence type="ECO:0000256" key="1">
    <source>
        <dbReference type="ARBA" id="ARBA00022729"/>
    </source>
</evidence>
<sequence>MKNIQKKFIGAVLAASSVVGIVAPSVTAMATVVDDEQSATAEDLKNVISEYTAKLEDNTIFANYHRVQYAAERLAQYDEDASQEALANIAKYADTVFTEEVKTILDKMDGFATSKSMASYDELVNKDIPSMKDAENANYLMSRLDVWGKAVVFEVDPNYVKATDAILEVANLIDDGEYDKAENQVVVAKAAIKAIETYEVNGAYLEGKLKIEEDILVEKANLKVVSAEAINAKEIKVVFNREVDEDSAEAQNNYKIYVGGDATGNKVTSFASSLQDDNKTVILQISDNDENYTKLENGQSYKVEAKDIIGVDGKKLETYSGSFAIFNDNTAPSLVNTEYTGSTVKFTFDEPLNRESLPTVKIDNTTISYDTTNAFSEDAGEYELTVSLSGYDKAQEYGDHTVKISGATDYSDNTADILTTKYTATEDNEKPVVTSIEEDSQNRFIVKFNTEVKNFDKDNLEVKKGNHKFENVELVESNPKNNEFTFEVSDDDGNALYEDDENSVQLSVKVKDYTGTNDVFGDDVTSKATLNRDETAPEVNEALNRVENNKTLVVYFDKDLKTVNEGKISIVRDGVREYVNTAEVNGKRLEITLKESSLDDSIKTLETGTYNITLEKGTVLDKADNKNEATSTSINYTNDEAEEYVLADGAITVEADENINKNVITVNFGTKMTSSALDLSNYTVDGVKLSDSMYAGTTVAFTSSTNKSDVEITLSRGTVEVTGNKSVKLSKKLTTDKGEYVTIGSDKEYKEDVEFFDDTNPEVSKTEFITSNSGDTTTKILRVTFTEEVTSNDASLDDLKDDFVVKDSSGNKISIENIAVDADNQDTIVIKLAKDVSVNKTITVGVTDDKTDNPSGINVFDTSANLVNELETGKSTVSGKEVNKDVFNFFE</sequence>
<dbReference type="AlphaFoldDB" id="A0A1I0VYC3"/>
<dbReference type="STRING" id="84698.SAMN04488528_1003105"/>
<organism evidence="3 4">
    <name type="scientific">Clostridium frigidicarnis</name>
    <dbReference type="NCBI Taxonomy" id="84698"/>
    <lineage>
        <taxon>Bacteria</taxon>
        <taxon>Bacillati</taxon>
        <taxon>Bacillota</taxon>
        <taxon>Clostridia</taxon>
        <taxon>Eubacteriales</taxon>
        <taxon>Clostridiaceae</taxon>
        <taxon>Clostridium</taxon>
    </lineage>
</organism>
<gene>
    <name evidence="3" type="ORF">SAMN04488528_1003105</name>
</gene>
<name>A0A1I0VYC3_9CLOT</name>
<accession>A0A1I0VYC3</accession>
<evidence type="ECO:0000313" key="3">
    <source>
        <dbReference type="EMBL" id="SFA81057.1"/>
    </source>
</evidence>
<proteinExistence type="predicted"/>
<dbReference type="Gene3D" id="2.60.40.1220">
    <property type="match status" value="1"/>
</dbReference>
<feature type="signal peptide" evidence="2">
    <location>
        <begin position="1"/>
        <end position="30"/>
    </location>
</feature>
<reference evidence="3 4" key="1">
    <citation type="submission" date="2016-10" db="EMBL/GenBank/DDBJ databases">
        <authorList>
            <person name="de Groot N.N."/>
        </authorList>
    </citation>
    <scope>NUCLEOTIDE SEQUENCE [LARGE SCALE GENOMIC DNA]</scope>
    <source>
        <strain evidence="3 4">DSM 12271</strain>
    </source>
</reference>
<dbReference type="InterPro" id="IPR014755">
    <property type="entry name" value="Cu-Rt/internalin_Ig-like"/>
</dbReference>
<protein>
    <recommendedName>
        <fullName evidence="5">SbsC C-terminal domain-containing protein</fullName>
    </recommendedName>
</protein>
<evidence type="ECO:0000256" key="2">
    <source>
        <dbReference type="SAM" id="SignalP"/>
    </source>
</evidence>
<dbReference type="Proteomes" id="UP000198619">
    <property type="component" value="Unassembled WGS sequence"/>
</dbReference>
<keyword evidence="4" id="KW-1185">Reference proteome</keyword>
<dbReference type="OrthoDB" id="2077808at2"/>